<dbReference type="Pfam" id="PF06441">
    <property type="entry name" value="EHN"/>
    <property type="match status" value="1"/>
</dbReference>
<dbReference type="RefSeq" id="WP_119602626.1">
    <property type="nucleotide sequence ID" value="NZ_QXQA01000020.1"/>
</dbReference>
<evidence type="ECO:0000256" key="4">
    <source>
        <dbReference type="PIRSR" id="PIRSR001112-1"/>
    </source>
</evidence>
<feature type="active site" description="Proton donor" evidence="4">
    <location>
        <position position="316"/>
    </location>
</feature>
<dbReference type="PANTHER" id="PTHR21661:SF35">
    <property type="entry name" value="EPOXIDE HYDROLASE"/>
    <property type="match status" value="1"/>
</dbReference>
<evidence type="ECO:0000256" key="1">
    <source>
        <dbReference type="ARBA" id="ARBA00010088"/>
    </source>
</evidence>
<dbReference type="PANTHER" id="PTHR21661">
    <property type="entry name" value="EPOXIDE HYDROLASE 1-RELATED"/>
    <property type="match status" value="1"/>
</dbReference>
<dbReference type="InterPro" id="IPR029058">
    <property type="entry name" value="AB_hydrolase_fold"/>
</dbReference>
<evidence type="ECO:0000256" key="3">
    <source>
        <dbReference type="ARBA" id="ARBA00022801"/>
    </source>
</evidence>
<evidence type="ECO:0000259" key="5">
    <source>
        <dbReference type="Pfam" id="PF06441"/>
    </source>
</evidence>
<dbReference type="Gene3D" id="3.40.50.1820">
    <property type="entry name" value="alpha/beta hydrolase"/>
    <property type="match status" value="1"/>
</dbReference>
<feature type="active site" description="Proton acceptor" evidence="4">
    <location>
        <position position="369"/>
    </location>
</feature>
<dbReference type="EMBL" id="QXQA01000020">
    <property type="protein sequence ID" value="RIX48724.1"/>
    <property type="molecule type" value="Genomic_DNA"/>
</dbReference>
<dbReference type="SUPFAM" id="SSF53474">
    <property type="entry name" value="alpha/beta-Hydrolases"/>
    <property type="match status" value="1"/>
</dbReference>
<dbReference type="Proteomes" id="UP000266482">
    <property type="component" value="Unassembled WGS sequence"/>
</dbReference>
<evidence type="ECO:0000313" key="6">
    <source>
        <dbReference type="EMBL" id="RIX48724.1"/>
    </source>
</evidence>
<dbReference type="GO" id="GO:0004301">
    <property type="term" value="F:epoxide hydrolase activity"/>
    <property type="evidence" value="ECO:0007669"/>
    <property type="project" value="TreeGrafter"/>
</dbReference>
<keyword evidence="3 6" id="KW-0378">Hydrolase</keyword>
<dbReference type="InterPro" id="IPR016292">
    <property type="entry name" value="Epoxide_hydrolase"/>
</dbReference>
<reference evidence="6 7" key="1">
    <citation type="submission" date="2018-09" db="EMBL/GenBank/DDBJ databases">
        <title>Paenibacillus aracenensis nov. sp. isolated from a cave in southern Spain.</title>
        <authorList>
            <person name="Jurado V."/>
            <person name="Gutierrez-Patricio S."/>
            <person name="Gonzalez-Pimentel J.L."/>
            <person name="Miller A.Z."/>
            <person name="Laiz L."/>
            <person name="Saiz-Jimenez C."/>
        </authorList>
    </citation>
    <scope>NUCLEOTIDE SEQUENCE [LARGE SCALE GENOMIC DNA]</scope>
    <source>
        <strain evidence="6 7">DSM 22867</strain>
    </source>
</reference>
<sequence length="391" mass="44376">MTISYNSQYQPSGEIRPFRIRVPQEELDGLMERLDRSRLPELPDTGWERGVPLTYLAELQDYWRRSYDWRKHESKLNELPQYVTTIDGQNIHFLHIPSAEPNAIPLMLIHGWPGSFVEFLDVIEPLTAPSKGDREAGIPPFHLIIPSIPGFGYSIPLKEPGWTPARIAGAFLQLMDRLGYARFGVQGGDSGAFIAPEMGKQAPERVIGVHVNALLTFPSGEDGEFEGLTEEEQQRLARLESFNDGYLQIQSKSPQTLAYGLHDSPVGQLAWIAEIFKKWTHPEGELPEASIDRNRLLTNISLYWFTGTSGSSAQIYYESMNDPMAWAPKERGTVPTGVLVAKSHDTAIRRFAEREHRIIHWTERGDGGHFYAMEQPLRFAEDVQRFFKSVL</sequence>
<dbReference type="InterPro" id="IPR000639">
    <property type="entry name" value="Epox_hydrolase-like"/>
</dbReference>
<dbReference type="PRINTS" id="PR00412">
    <property type="entry name" value="EPOXHYDRLASE"/>
</dbReference>
<dbReference type="InterPro" id="IPR010497">
    <property type="entry name" value="Epoxide_hydro_N"/>
</dbReference>
<protein>
    <submittedName>
        <fullName evidence="6">Epoxide hydrolase</fullName>
    </submittedName>
</protein>
<comment type="caution">
    <text evidence="6">The sequence shown here is derived from an EMBL/GenBank/DDBJ whole genome shotgun (WGS) entry which is preliminary data.</text>
</comment>
<organism evidence="6 7">
    <name type="scientific">Paenibacillus nanensis</name>
    <dbReference type="NCBI Taxonomy" id="393251"/>
    <lineage>
        <taxon>Bacteria</taxon>
        <taxon>Bacillati</taxon>
        <taxon>Bacillota</taxon>
        <taxon>Bacilli</taxon>
        <taxon>Bacillales</taxon>
        <taxon>Paenibacillaceae</taxon>
        <taxon>Paenibacillus</taxon>
    </lineage>
</organism>
<comment type="similarity">
    <text evidence="1">Belongs to the peptidase S33 family.</text>
</comment>
<dbReference type="AlphaFoldDB" id="A0A3A1ULU3"/>
<dbReference type="PIRSF" id="PIRSF001112">
    <property type="entry name" value="Epoxide_hydrolase"/>
    <property type="match status" value="1"/>
</dbReference>
<dbReference type="GO" id="GO:0097176">
    <property type="term" value="P:epoxide metabolic process"/>
    <property type="evidence" value="ECO:0007669"/>
    <property type="project" value="TreeGrafter"/>
</dbReference>
<dbReference type="OrthoDB" id="9780765at2"/>
<name>A0A3A1ULU3_9BACL</name>
<evidence type="ECO:0000313" key="7">
    <source>
        <dbReference type="Proteomes" id="UP000266482"/>
    </source>
</evidence>
<proteinExistence type="inferred from homology"/>
<keyword evidence="2" id="KW-0058">Aromatic hydrocarbons catabolism</keyword>
<accession>A0A3A1ULU3</accession>
<gene>
    <name evidence="6" type="ORF">D3P08_23805</name>
</gene>
<evidence type="ECO:0000256" key="2">
    <source>
        <dbReference type="ARBA" id="ARBA00022797"/>
    </source>
</evidence>
<keyword evidence="7" id="KW-1185">Reference proteome</keyword>
<feature type="active site" description="Nucleophile" evidence="4">
    <location>
        <position position="189"/>
    </location>
</feature>
<feature type="domain" description="Epoxide hydrolase N-terminal" evidence="5">
    <location>
        <begin position="15"/>
        <end position="119"/>
    </location>
</feature>